<comment type="cofactor">
    <cofactor evidence="1">
        <name>L-ascorbate</name>
        <dbReference type="ChEBI" id="CHEBI:38290"/>
    </cofactor>
</comment>
<accession>A0ABP0EUJ7</accession>
<dbReference type="InterPro" id="IPR059068">
    <property type="entry name" value="TPR_P4H"/>
</dbReference>
<organism evidence="8 9">
    <name type="scientific">Clavelina lepadiformis</name>
    <name type="common">Light-bulb sea squirt</name>
    <name type="synonym">Ascidia lepadiformis</name>
    <dbReference type="NCBI Taxonomy" id="159417"/>
    <lineage>
        <taxon>Eukaryota</taxon>
        <taxon>Metazoa</taxon>
        <taxon>Chordata</taxon>
        <taxon>Tunicata</taxon>
        <taxon>Ascidiacea</taxon>
        <taxon>Aplousobranchia</taxon>
        <taxon>Clavelinidae</taxon>
        <taxon>Clavelina</taxon>
    </lineage>
</organism>
<keyword evidence="9" id="KW-1185">Reference proteome</keyword>
<dbReference type="Gene3D" id="2.60.120.620">
    <property type="entry name" value="q2cbj1_9rhob like domain"/>
    <property type="match status" value="1"/>
</dbReference>
<comment type="caution">
    <text evidence="8">The sequence shown here is derived from an EMBL/GenBank/DDBJ whole genome shotgun (WGS) entry which is preliminary data.</text>
</comment>
<dbReference type="EMBL" id="CAWYQH010000001">
    <property type="protein sequence ID" value="CAK8671020.1"/>
    <property type="molecule type" value="Genomic_DNA"/>
</dbReference>
<evidence type="ECO:0000256" key="6">
    <source>
        <dbReference type="ARBA" id="ARBA00023004"/>
    </source>
</evidence>
<sequence>MVIIEKGIIVLVLGLTFPNLVSCDWFSSISHMEDLIEEETDLVASLSHYIDKQEAKIRHLKRFVKQFDDITMQNAVDYLSHPVNQFRLFKRLAFEWDVIQDTVKENTSTEFVEKLSTKRVNFPDEKDVVGSAQALMRLQDTYKLEIHQLARGNVNGVQAIQMLRPRDWYDVGRIAFEMKDYYHCASWMVALSLMNETLFQSFTKFDVLNHASFCSVQLGDIETAYNASLEMTLIEPSHERNNKNFQYYSEMMKKSDVNLGISSSHQPLSALNPDDLRHYEALCRDEGTNLPAHIGSKLKCYLWTNHNNPRLILQPAKVEELWLSPQLIRFHDVLSDTQMESVKQLARPMLYRSTVNNPDTGKLEHAKYRVAKSAWLEDSDADVIGQVSRRIVDLTGLSLDSAEMLQVANYGVGGQYEPHYDFFGVSSTKLL</sequence>
<evidence type="ECO:0000256" key="2">
    <source>
        <dbReference type="ARBA" id="ARBA00022723"/>
    </source>
</evidence>
<dbReference type="InterPro" id="IPR011990">
    <property type="entry name" value="TPR-like_helical_dom_sf"/>
</dbReference>
<dbReference type="Proteomes" id="UP001642483">
    <property type="component" value="Unassembled WGS sequence"/>
</dbReference>
<dbReference type="Gene3D" id="6.10.140.1460">
    <property type="match status" value="1"/>
</dbReference>
<evidence type="ECO:0000313" key="9">
    <source>
        <dbReference type="Proteomes" id="UP001642483"/>
    </source>
</evidence>
<dbReference type="PANTHER" id="PTHR10869:SF244">
    <property type="entry name" value="PROLYL 4-HYDROXYLASE SUBUNIT ALPHA-2"/>
    <property type="match status" value="1"/>
</dbReference>
<proteinExistence type="predicted"/>
<keyword evidence="3" id="KW-0847">Vitamin C</keyword>
<keyword evidence="4" id="KW-0223">Dioxygenase</keyword>
<keyword evidence="6" id="KW-0408">Iron</keyword>
<protein>
    <recommendedName>
        <fullName evidence="7">Prolyl 4-hydroxylase alpha subunit domain-containing protein</fullName>
    </recommendedName>
</protein>
<name>A0ABP0EUJ7_CLALP</name>
<gene>
    <name evidence="8" type="ORF">CVLEPA_LOCUS48</name>
</gene>
<evidence type="ECO:0000256" key="1">
    <source>
        <dbReference type="ARBA" id="ARBA00001961"/>
    </source>
</evidence>
<evidence type="ECO:0000256" key="3">
    <source>
        <dbReference type="ARBA" id="ARBA00022896"/>
    </source>
</evidence>
<evidence type="ECO:0000256" key="5">
    <source>
        <dbReference type="ARBA" id="ARBA00023002"/>
    </source>
</evidence>
<keyword evidence="2" id="KW-0479">Metal-binding</keyword>
<keyword evidence="5" id="KW-0560">Oxidoreductase</keyword>
<feature type="domain" description="Prolyl 4-hydroxylase alpha subunit" evidence="7">
    <location>
        <begin position="325"/>
        <end position="431"/>
    </location>
</feature>
<evidence type="ECO:0000313" key="8">
    <source>
        <dbReference type="EMBL" id="CAK8671020.1"/>
    </source>
</evidence>
<dbReference type="InterPro" id="IPR006620">
    <property type="entry name" value="Pro_4_hyd_alph"/>
</dbReference>
<dbReference type="SMART" id="SM00702">
    <property type="entry name" value="P4Hc"/>
    <property type="match status" value="1"/>
</dbReference>
<evidence type="ECO:0000259" key="7">
    <source>
        <dbReference type="SMART" id="SM00702"/>
    </source>
</evidence>
<dbReference type="InterPro" id="IPR013547">
    <property type="entry name" value="P4H_N"/>
</dbReference>
<reference evidence="8 9" key="1">
    <citation type="submission" date="2024-02" db="EMBL/GenBank/DDBJ databases">
        <authorList>
            <person name="Daric V."/>
            <person name="Darras S."/>
        </authorList>
    </citation>
    <scope>NUCLEOTIDE SEQUENCE [LARGE SCALE GENOMIC DNA]</scope>
</reference>
<dbReference type="PANTHER" id="PTHR10869">
    <property type="entry name" value="PROLYL 4-HYDROXYLASE ALPHA SUBUNIT"/>
    <property type="match status" value="1"/>
</dbReference>
<dbReference type="Pfam" id="PF23558">
    <property type="entry name" value="TPR_P4H"/>
    <property type="match status" value="1"/>
</dbReference>
<dbReference type="Gene3D" id="1.25.40.10">
    <property type="entry name" value="Tetratricopeptide repeat domain"/>
    <property type="match status" value="1"/>
</dbReference>
<dbReference type="InterPro" id="IPR045054">
    <property type="entry name" value="P4HA-like"/>
</dbReference>
<evidence type="ECO:0000256" key="4">
    <source>
        <dbReference type="ARBA" id="ARBA00022964"/>
    </source>
</evidence>
<dbReference type="Pfam" id="PF08336">
    <property type="entry name" value="P4Ha_N"/>
    <property type="match status" value="1"/>
</dbReference>